<reference evidence="5 6" key="1">
    <citation type="submission" date="2015-02" db="EMBL/GenBank/DDBJ databases">
        <authorList>
            <person name="Gomez-Escribano P.J."/>
        </authorList>
    </citation>
    <scope>NUCLEOTIDE SEQUENCE [LARGE SCALE GENOMIC DNA]</scope>
    <source>
        <strain evidence="6">C34 (DSM 42122 / NRRL B-24963)</strain>
    </source>
</reference>
<dbReference type="PANTHER" id="PTHR30061:SF50">
    <property type="entry name" value="MALTOSE_MALTODEXTRIN-BINDING PERIPLASMIC PROTEIN"/>
    <property type="match status" value="1"/>
</dbReference>
<evidence type="ECO:0000256" key="3">
    <source>
        <dbReference type="ARBA" id="ARBA00022729"/>
    </source>
</evidence>
<evidence type="ECO:0000313" key="6">
    <source>
        <dbReference type="Proteomes" id="UP000035016"/>
    </source>
</evidence>
<dbReference type="InterPro" id="IPR006059">
    <property type="entry name" value="SBP"/>
</dbReference>
<name>A0A0F7W446_STRLW</name>
<dbReference type="GO" id="GO:0015768">
    <property type="term" value="P:maltose transport"/>
    <property type="evidence" value="ECO:0007669"/>
    <property type="project" value="TreeGrafter"/>
</dbReference>
<evidence type="ECO:0000256" key="2">
    <source>
        <dbReference type="ARBA" id="ARBA00022448"/>
    </source>
</evidence>
<dbReference type="Proteomes" id="UP000035016">
    <property type="component" value="Chromosome Chromosome"/>
</dbReference>
<dbReference type="EMBL" id="LN831790">
    <property type="protein sequence ID" value="CQR63786.1"/>
    <property type="molecule type" value="Genomic_DNA"/>
</dbReference>
<evidence type="ECO:0000256" key="1">
    <source>
        <dbReference type="ARBA" id="ARBA00008520"/>
    </source>
</evidence>
<comment type="similarity">
    <text evidence="1">Belongs to the bacterial solute-binding protein 1 family.</text>
</comment>
<dbReference type="GO" id="GO:0042956">
    <property type="term" value="P:maltodextrin transmembrane transport"/>
    <property type="evidence" value="ECO:0007669"/>
    <property type="project" value="TreeGrafter"/>
</dbReference>
<feature type="chain" id="PRO_5039543213" evidence="4">
    <location>
        <begin position="39"/>
        <end position="448"/>
    </location>
</feature>
<dbReference type="KEGG" id="sle:sle_43280"/>
<organism evidence="5 6">
    <name type="scientific">Streptomyces leeuwenhoekii</name>
    <dbReference type="NCBI Taxonomy" id="1437453"/>
    <lineage>
        <taxon>Bacteria</taxon>
        <taxon>Bacillati</taxon>
        <taxon>Actinomycetota</taxon>
        <taxon>Actinomycetes</taxon>
        <taxon>Kitasatosporales</taxon>
        <taxon>Streptomycetaceae</taxon>
        <taxon>Streptomyces</taxon>
    </lineage>
</organism>
<protein>
    <submittedName>
        <fullName evidence="5">Binding protein BruAb2_0484</fullName>
    </submittedName>
</protein>
<accession>A0A0F7W446</accession>
<dbReference type="RefSeq" id="WP_078648082.1">
    <property type="nucleotide sequence ID" value="NZ_AZSD01000080.1"/>
</dbReference>
<dbReference type="Gene3D" id="3.40.190.10">
    <property type="entry name" value="Periplasmic binding protein-like II"/>
    <property type="match status" value="2"/>
</dbReference>
<dbReference type="GO" id="GO:0055052">
    <property type="term" value="C:ATP-binding cassette (ABC) transporter complex, substrate-binding subunit-containing"/>
    <property type="evidence" value="ECO:0007669"/>
    <property type="project" value="TreeGrafter"/>
</dbReference>
<dbReference type="GO" id="GO:1901982">
    <property type="term" value="F:maltose binding"/>
    <property type="evidence" value="ECO:0007669"/>
    <property type="project" value="TreeGrafter"/>
</dbReference>
<dbReference type="Pfam" id="PF01547">
    <property type="entry name" value="SBP_bac_1"/>
    <property type="match status" value="1"/>
</dbReference>
<dbReference type="PANTHER" id="PTHR30061">
    <property type="entry name" value="MALTOSE-BINDING PERIPLASMIC PROTEIN"/>
    <property type="match status" value="1"/>
</dbReference>
<dbReference type="AlphaFoldDB" id="A0A0F7W446"/>
<keyword evidence="2" id="KW-0813">Transport</keyword>
<gene>
    <name evidence="5" type="primary">sle_43280</name>
</gene>
<feature type="signal peptide" evidence="4">
    <location>
        <begin position="1"/>
        <end position="38"/>
    </location>
</feature>
<keyword evidence="3 4" id="KW-0732">Signal</keyword>
<evidence type="ECO:0000313" key="5">
    <source>
        <dbReference type="EMBL" id="CQR63786.1"/>
    </source>
</evidence>
<evidence type="ECO:0000256" key="4">
    <source>
        <dbReference type="SAM" id="SignalP"/>
    </source>
</evidence>
<proteinExistence type="inferred from homology"/>
<sequence length="448" mass="46998">MKLPARRSTARPATRPAARPARLAVLLAAVLTVTAACAPQTSGGSASGKDEKTGTLRVWLFQEVDNRPKEQVVETVLADFEKAHEGTDVTVEYIPVESRAQRVKAAFNDPESAPDVIEYGNTDTAGYVEDGGLADVTAEFRAWKEAKDTDPTARQSVTVDGRVYGAPYFVGVRALYYRTDLFEELGLDVPRTLEELASTAKAIRAARPGLYGLAVGGAYTYGAMPFLWAHGGDLATGKGGSYASALDTPAARKGIEAYTSLFGDANCPAAKCAGMGGNDTVTAFASGKAGMAIGGDFSHQAMEAGKVKGKYAVVPLPGVKPGSIAPAFAGGNNIGVLKSTSHRTLAVDLMKRLASKKAQSALFDAMGFLPTFTDVRQRAAAREPFVKPFVETLAAGTRFVPVSPAWAQIDSSLVLPTMFQEIVSGKKDVAAASTDAARKMNDAFGSAG</sequence>
<dbReference type="SUPFAM" id="SSF53850">
    <property type="entry name" value="Periplasmic binding protein-like II"/>
    <property type="match status" value="1"/>
</dbReference>